<gene>
    <name evidence="2" type="ORF">AV649_05495</name>
</gene>
<feature type="domain" description="Protein CotJB" evidence="1">
    <location>
        <begin position="10"/>
        <end position="85"/>
    </location>
</feature>
<dbReference type="Proteomes" id="UP000076510">
    <property type="component" value="Unassembled WGS sequence"/>
</dbReference>
<evidence type="ECO:0000313" key="3">
    <source>
        <dbReference type="Proteomes" id="UP000076510"/>
    </source>
</evidence>
<dbReference type="OrthoDB" id="9804099at2"/>
<reference evidence="3" key="1">
    <citation type="submission" date="2016-01" db="EMBL/GenBank/DDBJ databases">
        <title>Whole genome sequencing of Bhargavaea cecembensis T14.</title>
        <authorList>
            <person name="Hong K.W."/>
        </authorList>
    </citation>
    <scope>NUCLEOTIDE SEQUENCE [LARGE SCALE GENOMIC DNA]</scope>
    <source>
        <strain evidence="3">M19</strain>
    </source>
</reference>
<comment type="caution">
    <text evidence="2">The sequence shown here is derived from an EMBL/GenBank/DDBJ whole genome shotgun (WGS) entry which is preliminary data.</text>
</comment>
<dbReference type="PATRIC" id="fig|189381.10.peg.2039"/>
<dbReference type="Pfam" id="PF12652">
    <property type="entry name" value="CotJB"/>
    <property type="match status" value="1"/>
</dbReference>
<evidence type="ECO:0000259" key="1">
    <source>
        <dbReference type="Pfam" id="PF12652"/>
    </source>
</evidence>
<dbReference type="EMBL" id="LQQY01000034">
    <property type="protein sequence ID" value="KZE45630.1"/>
    <property type="molecule type" value="Genomic_DNA"/>
</dbReference>
<organism evidence="2 3">
    <name type="scientific">Rossellomorea marisflavi</name>
    <dbReference type="NCBI Taxonomy" id="189381"/>
    <lineage>
        <taxon>Bacteria</taxon>
        <taxon>Bacillati</taxon>
        <taxon>Bacillota</taxon>
        <taxon>Bacilli</taxon>
        <taxon>Bacillales</taxon>
        <taxon>Bacillaceae</taxon>
        <taxon>Rossellomorea</taxon>
    </lineage>
</organism>
<name>A0A0J5YC12_9BACI</name>
<dbReference type="InterPro" id="IPR016571">
    <property type="entry name" value="Spore_coat_assembly_CotJB"/>
</dbReference>
<protein>
    <recommendedName>
        <fullName evidence="1">Protein CotJB domain-containing protein</fullName>
    </recommendedName>
</protein>
<sequence length="86" mass="10302">MAQLPQEYYDILEELQTVDFVIVELTLYLDTHPTDQEAISQFNMYVKTRKSIKKTFEKKFGPLTSFGSSYSDYPWKWQEAPWPWQV</sequence>
<proteinExistence type="predicted"/>
<accession>A0A0J5YC12</accession>
<dbReference type="RefSeq" id="WP_048005912.1">
    <property type="nucleotide sequence ID" value="NZ_CAXQIX010000042.1"/>
</dbReference>
<evidence type="ECO:0000313" key="2">
    <source>
        <dbReference type="EMBL" id="KZE45630.1"/>
    </source>
</evidence>
<dbReference type="PIRSF" id="PIRSF010606">
    <property type="entry name" value="Spore_coat_CotJB"/>
    <property type="match status" value="1"/>
</dbReference>
<dbReference type="InterPro" id="IPR024207">
    <property type="entry name" value="CotJB_dom"/>
</dbReference>
<dbReference type="AlphaFoldDB" id="A0A0J5YC12"/>